<dbReference type="EMBL" id="CP146606">
    <property type="protein sequence ID" value="WYK17498.1"/>
    <property type="molecule type" value="Genomic_DNA"/>
</dbReference>
<name>A0ABZ2THC2_9RHOB</name>
<organism evidence="2 3">
    <name type="scientific">Roseovarius rhodophyticola</name>
    <dbReference type="NCBI Taxonomy" id="3080827"/>
    <lineage>
        <taxon>Bacteria</taxon>
        <taxon>Pseudomonadati</taxon>
        <taxon>Pseudomonadota</taxon>
        <taxon>Alphaproteobacteria</taxon>
        <taxon>Rhodobacterales</taxon>
        <taxon>Roseobacteraceae</taxon>
        <taxon>Roseovarius</taxon>
    </lineage>
</organism>
<dbReference type="RefSeq" id="WP_317057570.1">
    <property type="nucleotide sequence ID" value="NZ_CP146606.1"/>
</dbReference>
<accession>A0ABZ2THC2</accession>
<feature type="compositionally biased region" description="Low complexity" evidence="1">
    <location>
        <begin position="126"/>
        <end position="143"/>
    </location>
</feature>
<dbReference type="Proteomes" id="UP001281305">
    <property type="component" value="Chromosome"/>
</dbReference>
<feature type="region of interest" description="Disordered" evidence="1">
    <location>
        <begin position="126"/>
        <end position="153"/>
    </location>
</feature>
<evidence type="ECO:0000313" key="2">
    <source>
        <dbReference type="EMBL" id="WYK17498.1"/>
    </source>
</evidence>
<gene>
    <name evidence="2" type="ORF">RZS32_013940</name>
</gene>
<evidence type="ECO:0000256" key="1">
    <source>
        <dbReference type="SAM" id="MobiDB-lite"/>
    </source>
</evidence>
<keyword evidence="3" id="KW-1185">Reference proteome</keyword>
<evidence type="ECO:0000313" key="3">
    <source>
        <dbReference type="Proteomes" id="UP001281305"/>
    </source>
</evidence>
<reference evidence="2 3" key="1">
    <citation type="submission" date="2024-02" db="EMBL/GenBank/DDBJ databases">
        <title>Roseovarius strain W115 nov., isolated from a marine algae.</title>
        <authorList>
            <person name="Lee M.W."/>
            <person name="Lee J.K."/>
            <person name="Kim J.M."/>
            <person name="Choi D.G."/>
            <person name="Baek J.H."/>
            <person name="Bayburt H."/>
            <person name="Jung J.J."/>
            <person name="Han D.M."/>
            <person name="Jeon C.O."/>
        </authorList>
    </citation>
    <scope>NUCLEOTIDE SEQUENCE [LARGE SCALE GENOMIC DNA]</scope>
    <source>
        <strain evidence="2 3">W115</strain>
    </source>
</reference>
<protein>
    <submittedName>
        <fullName evidence="2">Uncharacterized protein</fullName>
    </submittedName>
</protein>
<sequence>MSRGPGAAAKMPTSVLRFEPRSGACPSDLHAVTGRFARRVRLPCTRRTRRRMLLDMAPSRPSATRTEPALPVDAARIEAALVKVALLVAGDPAFAPVFERLEAELAAAVKKEKRLSEAQRRARALLAQKARRATSSATCSSDAPLPYRSRSRR</sequence>
<proteinExistence type="predicted"/>